<evidence type="ECO:0000259" key="3">
    <source>
        <dbReference type="Pfam" id="PF04676"/>
    </source>
</evidence>
<feature type="compositionally biased region" description="Basic and acidic residues" evidence="2">
    <location>
        <begin position="20"/>
        <end position="31"/>
    </location>
</feature>
<evidence type="ECO:0008006" key="7">
    <source>
        <dbReference type="Google" id="ProtNLM"/>
    </source>
</evidence>
<feature type="domain" description="Cwf19-like protein C-terminal" evidence="3">
    <location>
        <begin position="607"/>
        <end position="700"/>
    </location>
</feature>
<dbReference type="InterPro" id="IPR036265">
    <property type="entry name" value="HIT-like_sf"/>
</dbReference>
<evidence type="ECO:0000259" key="4">
    <source>
        <dbReference type="Pfam" id="PF04677"/>
    </source>
</evidence>
<dbReference type="Pfam" id="PF04676">
    <property type="entry name" value="CwfJ_C_2"/>
    <property type="match status" value="1"/>
</dbReference>
<feature type="region of interest" description="Disordered" evidence="2">
    <location>
        <begin position="1"/>
        <end position="71"/>
    </location>
</feature>
<dbReference type="Pfam" id="PF04677">
    <property type="entry name" value="CwfJ_C_1"/>
    <property type="match status" value="1"/>
</dbReference>
<organism evidence="5 6">
    <name type="scientific">Batrachochytrium dendrobatidis (strain JEL423)</name>
    <dbReference type="NCBI Taxonomy" id="403673"/>
    <lineage>
        <taxon>Eukaryota</taxon>
        <taxon>Fungi</taxon>
        <taxon>Fungi incertae sedis</taxon>
        <taxon>Chytridiomycota</taxon>
        <taxon>Chytridiomycota incertae sedis</taxon>
        <taxon>Chytridiomycetes</taxon>
        <taxon>Rhizophydiales</taxon>
        <taxon>Rhizophydiales incertae sedis</taxon>
        <taxon>Batrachochytrium</taxon>
    </lineage>
</organism>
<feature type="compositionally biased region" description="Polar residues" evidence="2">
    <location>
        <begin position="54"/>
        <end position="65"/>
    </location>
</feature>
<dbReference type="PANTHER" id="PTHR12072:SF5">
    <property type="entry name" value="CWF19-LIKE PROTEIN 2"/>
    <property type="match status" value="1"/>
</dbReference>
<evidence type="ECO:0000256" key="1">
    <source>
        <dbReference type="ARBA" id="ARBA00006795"/>
    </source>
</evidence>
<comment type="similarity">
    <text evidence="1">Belongs to the CWF19 family.</text>
</comment>
<feature type="compositionally biased region" description="Basic residues" evidence="2">
    <location>
        <begin position="32"/>
        <end position="53"/>
    </location>
</feature>
<feature type="domain" description="Cwf19-like C-terminal" evidence="4">
    <location>
        <begin position="476"/>
        <end position="598"/>
    </location>
</feature>
<dbReference type="EMBL" id="DS022307">
    <property type="protein sequence ID" value="OAJ42361.1"/>
    <property type="molecule type" value="Genomic_DNA"/>
</dbReference>
<evidence type="ECO:0000313" key="6">
    <source>
        <dbReference type="Proteomes" id="UP000077115"/>
    </source>
</evidence>
<protein>
    <recommendedName>
        <fullName evidence="7">Cwf19-like C-terminal domain-containing protein</fullName>
    </recommendedName>
</protein>
<gene>
    <name evidence="5" type="ORF">BDEG_25817</name>
</gene>
<dbReference type="STRING" id="403673.A0A177WSN4"/>
<proteinExistence type="inferred from homology"/>
<dbReference type="AlphaFoldDB" id="A0A177WSN4"/>
<dbReference type="GO" id="GO:0071014">
    <property type="term" value="C:post-mRNA release spliceosomal complex"/>
    <property type="evidence" value="ECO:0007669"/>
    <property type="project" value="TreeGrafter"/>
</dbReference>
<dbReference type="InterPro" id="IPR006767">
    <property type="entry name" value="Cwf19-like_C_dom-2"/>
</dbReference>
<reference evidence="5 6" key="1">
    <citation type="submission" date="2006-10" db="EMBL/GenBank/DDBJ databases">
        <title>The Genome Sequence of Batrachochytrium dendrobatidis JEL423.</title>
        <authorList>
            <consortium name="The Broad Institute Genome Sequencing Platform"/>
            <person name="Birren B."/>
            <person name="Lander E."/>
            <person name="Galagan J."/>
            <person name="Cuomo C."/>
            <person name="Devon K."/>
            <person name="Jaffe D."/>
            <person name="Butler J."/>
            <person name="Alvarez P."/>
            <person name="Gnerre S."/>
            <person name="Grabherr M."/>
            <person name="Kleber M."/>
            <person name="Mauceli E."/>
            <person name="Brockman W."/>
            <person name="Young S."/>
            <person name="LaButti K."/>
            <person name="Sykes S."/>
            <person name="DeCaprio D."/>
            <person name="Crawford M."/>
            <person name="Koehrsen M."/>
            <person name="Engels R."/>
            <person name="Montgomery P."/>
            <person name="Pearson M."/>
            <person name="Howarth C."/>
            <person name="Larson L."/>
            <person name="White J."/>
            <person name="O'Leary S."/>
            <person name="Kodira C."/>
            <person name="Zeng Q."/>
            <person name="Yandava C."/>
            <person name="Alvarado L."/>
            <person name="Longcore J."/>
            <person name="James T."/>
        </authorList>
    </citation>
    <scope>NUCLEOTIDE SEQUENCE [LARGE SCALE GENOMIC DNA]</scope>
    <source>
        <strain evidence="5 6">JEL423</strain>
    </source>
</reference>
<dbReference type="Proteomes" id="UP000077115">
    <property type="component" value="Unassembled WGS sequence"/>
</dbReference>
<sequence length="704" mass="80708">MDLEQKTYDIQPAFTGESMTIDKHDRKDLNRNKHHKDHKKKSHKKKHSKKKSRNSSGELEQSHSSGSEHDVDLWVEKPTAIAATEQETVESLTNVSSIHESESLPVARADWMTLDDSMDIFGLAKAAPDRKSLKHLEREAEEARRLAIRKERELNPTYFDDPANPDTNIVKSIEIKENKLGYTFGDRGANWRMAKLKRIFDNSKEGQSVDSMALERYGTMEAFQMALDERAFLDKAKGVKSKDSLGSYRPSIGSTAKFQRPGESNSSFTIHQEQTKVTANADKKSVDQTRKSVIPSAFVPVAQQSGSESAYAGEVLSHTQLNRLNAQVIKARLMRSPNLKALEEEYKRSKAQSDNAAQREKVEIVPNIDSRGRLYDLNADPSQSKHSLKRHKSERDTHDTSSNRIQSSHLEEQTLEDLVLQEKMGSGTTFDQDMADRISRDTTFKDSLDYMDESVDKLAQKKVVSSNSKRQFAIDNYKKTQSTIAKCNFCFHEGEAPRIPIVSLGTEVYLSLPETIDMVPGHCLIVPVQHSLTTLELEDNAWNEIRNFQKSLLRMASANNQGVIFMEQVINFKSHKHTVIECIPVPMNLFEDAPAYYKEAINNVEEEWSQHKKLIVTDRGFRRSMVPNLPYFHVWFDPNRGFGHVIENSEEWLPWFGREVIASVLDLPTYTWRKPKRANERDNAQRLDQFRTQWKEYDWTKLLD</sequence>
<dbReference type="VEuPathDB" id="FungiDB:BDEG_25817"/>
<reference evidence="5 6" key="2">
    <citation type="submission" date="2016-05" db="EMBL/GenBank/DDBJ databases">
        <title>Lineage-specific infection strategies underlie the spectrum of fungal disease in amphibians.</title>
        <authorList>
            <person name="Cuomo C.A."/>
            <person name="Farrer R.A."/>
            <person name="James T."/>
            <person name="Longcore J."/>
            <person name="Birren B."/>
        </authorList>
    </citation>
    <scope>NUCLEOTIDE SEQUENCE [LARGE SCALE GENOMIC DNA]</scope>
    <source>
        <strain evidence="5 6">JEL423</strain>
    </source>
</reference>
<dbReference type="OrthoDB" id="2113965at2759"/>
<name>A0A177WSN4_BATDL</name>
<dbReference type="InterPro" id="IPR006768">
    <property type="entry name" value="Cwf19-like_C_dom-1"/>
</dbReference>
<evidence type="ECO:0000313" key="5">
    <source>
        <dbReference type="EMBL" id="OAJ42361.1"/>
    </source>
</evidence>
<evidence type="ECO:0000256" key="2">
    <source>
        <dbReference type="SAM" id="MobiDB-lite"/>
    </source>
</evidence>
<dbReference type="GO" id="GO:0000398">
    <property type="term" value="P:mRNA splicing, via spliceosome"/>
    <property type="evidence" value="ECO:0007669"/>
    <property type="project" value="TreeGrafter"/>
</dbReference>
<feature type="region of interest" description="Disordered" evidence="2">
    <location>
        <begin position="373"/>
        <end position="412"/>
    </location>
</feature>
<dbReference type="eggNOG" id="KOG2477">
    <property type="taxonomic scope" value="Eukaryota"/>
</dbReference>
<accession>A0A177WSN4</accession>
<dbReference type="InterPro" id="IPR040194">
    <property type="entry name" value="Cwf19-like"/>
</dbReference>
<dbReference type="PANTHER" id="PTHR12072">
    <property type="entry name" value="CWF19, CELL CYCLE CONTROL PROTEIN"/>
    <property type="match status" value="1"/>
</dbReference>
<dbReference type="SUPFAM" id="SSF54197">
    <property type="entry name" value="HIT-like"/>
    <property type="match status" value="1"/>
</dbReference>